<protein>
    <recommendedName>
        <fullName evidence="4">Urease accessory protein UreD</fullName>
    </recommendedName>
</protein>
<evidence type="ECO:0000256" key="4">
    <source>
        <dbReference type="HAMAP-Rule" id="MF_01384"/>
    </source>
</evidence>
<dbReference type="InterPro" id="IPR002669">
    <property type="entry name" value="UreD"/>
</dbReference>
<name>A0A1B1YR03_9GAMM</name>
<evidence type="ECO:0000256" key="3">
    <source>
        <dbReference type="ARBA" id="ARBA00023186"/>
    </source>
</evidence>
<dbReference type="GO" id="GO:0005737">
    <property type="term" value="C:cytoplasm"/>
    <property type="evidence" value="ECO:0007669"/>
    <property type="project" value="UniProtKB-SubCell"/>
</dbReference>
<dbReference type="InParanoid" id="A0A1B1YR03"/>
<keyword evidence="6" id="KW-1185">Reference proteome</keyword>
<dbReference type="KEGG" id="gbi:PG2T_02405"/>
<sequence length="281" mass="29751">MRVRADAEITGGWRAHLSLSFAQQGGRTVLARREHSGPLTVQRPFHPEGPAGACHVYLLHPPGGVVGGDVLDVAIHAGLDSRVLITTPAANRLYRSAGPCAQLTQTLRVDMGAQLEWLPQPTIAFAGVHARVATRVDLAPGGRFIGWEILCLGRPDSGERYAGRLGMALELWQDGAPLWLERARYDGTALLDASFGLRGHCVSGTLLAAPVAAEEILGAVRAAMEAHPGVLAGASTVDGVLALRVLGFQAETVQRALADAWAVLRPALFGRPALAPRIWAT</sequence>
<keyword evidence="4" id="KW-0963">Cytoplasm</keyword>
<comment type="similarity">
    <text evidence="1 4">Belongs to the UreD family.</text>
</comment>
<accession>A0A1B1YR03</accession>
<organism evidence="5 6">
    <name type="scientific">Immundisolibacter cernigliae</name>
    <dbReference type="NCBI Taxonomy" id="1810504"/>
    <lineage>
        <taxon>Bacteria</taxon>
        <taxon>Pseudomonadati</taxon>
        <taxon>Pseudomonadota</taxon>
        <taxon>Gammaproteobacteria</taxon>
        <taxon>Immundisolibacterales</taxon>
        <taxon>Immundisolibacteraceae</taxon>
        <taxon>Immundisolibacter</taxon>
    </lineage>
</organism>
<dbReference type="AlphaFoldDB" id="A0A1B1YR03"/>
<evidence type="ECO:0000313" key="5">
    <source>
        <dbReference type="EMBL" id="ANX03152.1"/>
    </source>
</evidence>
<proteinExistence type="inferred from homology"/>
<dbReference type="Pfam" id="PF01774">
    <property type="entry name" value="UreD"/>
    <property type="match status" value="1"/>
</dbReference>
<dbReference type="Proteomes" id="UP000092952">
    <property type="component" value="Chromosome"/>
</dbReference>
<dbReference type="PANTHER" id="PTHR33643:SF1">
    <property type="entry name" value="UREASE ACCESSORY PROTEIN D"/>
    <property type="match status" value="1"/>
</dbReference>
<comment type="subunit">
    <text evidence="4">UreD, UreF and UreG form a complex that acts as a GTP-hydrolysis-dependent molecular chaperone, activating the urease apoprotein by helping to assemble the nickel containing metallocenter of UreC. The UreE protein probably delivers the nickel.</text>
</comment>
<dbReference type="HAMAP" id="MF_01384">
    <property type="entry name" value="UreD"/>
    <property type="match status" value="1"/>
</dbReference>
<evidence type="ECO:0000256" key="1">
    <source>
        <dbReference type="ARBA" id="ARBA00007177"/>
    </source>
</evidence>
<reference evidence="6" key="1">
    <citation type="submission" date="2016-03" db="EMBL/GenBank/DDBJ databases">
        <title>Complete genome sequence of Solimmundus cernigliae, representing a novel lineage of polycyclic aromatic hydrocarbon degraders within the Gammaproteobacteria.</title>
        <authorList>
            <person name="Singleton D.R."/>
            <person name="Dickey A.N."/>
            <person name="Scholl E.H."/>
            <person name="Wright F.A."/>
            <person name="Aitken M.D."/>
        </authorList>
    </citation>
    <scope>NUCLEOTIDE SEQUENCE [LARGE SCALE GENOMIC DNA]</scope>
    <source>
        <strain evidence="6">TR3.2</strain>
    </source>
</reference>
<evidence type="ECO:0000256" key="2">
    <source>
        <dbReference type="ARBA" id="ARBA00022988"/>
    </source>
</evidence>
<evidence type="ECO:0000313" key="6">
    <source>
        <dbReference type="Proteomes" id="UP000092952"/>
    </source>
</evidence>
<dbReference type="PANTHER" id="PTHR33643">
    <property type="entry name" value="UREASE ACCESSORY PROTEIN D"/>
    <property type="match status" value="1"/>
</dbReference>
<dbReference type="EMBL" id="CP014671">
    <property type="protein sequence ID" value="ANX03152.1"/>
    <property type="molecule type" value="Genomic_DNA"/>
</dbReference>
<comment type="subcellular location">
    <subcellularLocation>
        <location evidence="4">Cytoplasm</location>
    </subcellularLocation>
</comment>
<dbReference type="STRING" id="1810504.PG2T_02405"/>
<dbReference type="GO" id="GO:0016151">
    <property type="term" value="F:nickel cation binding"/>
    <property type="evidence" value="ECO:0007669"/>
    <property type="project" value="UniProtKB-UniRule"/>
</dbReference>
<gene>
    <name evidence="4" type="primary">ureD</name>
    <name evidence="5" type="ORF">PG2T_02405</name>
</gene>
<keyword evidence="2 4" id="KW-0996">Nickel insertion</keyword>
<comment type="function">
    <text evidence="4">Required for maturation of urease via the functional incorporation of the urease nickel metallocenter.</text>
</comment>
<keyword evidence="3 4" id="KW-0143">Chaperone</keyword>